<protein>
    <submittedName>
        <fullName evidence="1">Abi family protein</fullName>
    </submittedName>
</protein>
<evidence type="ECO:0000313" key="1">
    <source>
        <dbReference type="EMBL" id="QOR46921.1"/>
    </source>
</evidence>
<name>A0A7M1QYL7_9ACTO</name>
<dbReference type="AlphaFoldDB" id="A0A7M1QYL7"/>
<organism evidence="1 2">
    <name type="scientific">Trueperella pecoris</name>
    <dbReference type="NCBI Taxonomy" id="2733571"/>
    <lineage>
        <taxon>Bacteria</taxon>
        <taxon>Bacillati</taxon>
        <taxon>Actinomycetota</taxon>
        <taxon>Actinomycetes</taxon>
        <taxon>Actinomycetales</taxon>
        <taxon>Actinomycetaceae</taxon>
        <taxon>Trueperella</taxon>
    </lineage>
</organism>
<gene>
    <name evidence="1" type="ORF">INS90_06410</name>
</gene>
<dbReference type="RefSeq" id="WP_197552016.1">
    <property type="nucleotide sequence ID" value="NZ_CP063212.1"/>
</dbReference>
<evidence type="ECO:0000313" key="2">
    <source>
        <dbReference type="Proteomes" id="UP000594961"/>
    </source>
</evidence>
<reference evidence="1 2" key="1">
    <citation type="submission" date="2020-10" db="EMBL/GenBank/DDBJ databases">
        <title>Trueperella pecoris sp. nov. isolated from bovine and porcine specimens.</title>
        <authorList>
            <person name="Schoenecker L."/>
            <person name="Schnydrig P."/>
            <person name="Brodard I."/>
            <person name="Thomann A."/>
            <person name="Hemphill A."/>
            <person name="Rodriguez-Campos S."/>
            <person name="Perreten V."/>
            <person name="Jores J."/>
            <person name="Kittl S."/>
        </authorList>
    </citation>
    <scope>NUCLEOTIDE SEQUENCE [LARGE SCALE GENOMIC DNA]</scope>
    <source>
        <strain evidence="1 2">19OD0592</strain>
    </source>
</reference>
<dbReference type="EMBL" id="CP063212">
    <property type="protein sequence ID" value="QOR46921.1"/>
    <property type="molecule type" value="Genomic_DNA"/>
</dbReference>
<dbReference type="Proteomes" id="UP000594961">
    <property type="component" value="Chromosome"/>
</dbReference>
<dbReference type="InterPro" id="IPR011664">
    <property type="entry name" value="Abi_system_AbiD/AbiF-like"/>
</dbReference>
<accession>A0A7M1QYL7</accession>
<sequence length="314" mass="36368">MTKNWLSYDDQVALLNQRGMHIEDDQAAAEFLSRVSYYRLSGYFRHWQRDPQHGDNRFIEGTSFEKIRDLYEVEQKLVNVLDEVLHPIEVLLRTRFAHAYGQIIGPTGTFAHGEGFTQSPLPNAERVEEHALTNLDRSKETFVTHYRDEIKQGHRYKPEAYDRMPIWVAVEAFSFGSLSRLIEASGQSDVLDHIATSMNTSRKLLPGQIRSFVYLRNRIAHCAKLWNHSVLDVPGLQPKTVRRVKQHYRNFTDHSIYKILVALDDISTRSRLQNNWLENSIEPILNTHPLLAHGITQPAKYGDSPTDILRYAFI</sequence>
<proteinExistence type="predicted"/>
<dbReference type="Pfam" id="PF07751">
    <property type="entry name" value="Abi_2"/>
    <property type="match status" value="1"/>
</dbReference>